<reference evidence="2" key="2">
    <citation type="submission" date="2020-09" db="EMBL/GenBank/DDBJ databases">
        <authorList>
            <person name="Sun Q."/>
            <person name="Kim S."/>
        </authorList>
    </citation>
    <scope>NUCLEOTIDE SEQUENCE</scope>
    <source>
        <strain evidence="2">KCTC 12368</strain>
    </source>
</reference>
<keyword evidence="1" id="KW-1133">Transmembrane helix</keyword>
<accession>A0A918UJ82</accession>
<evidence type="ECO:0000256" key="1">
    <source>
        <dbReference type="SAM" id="Phobius"/>
    </source>
</evidence>
<keyword evidence="3" id="KW-1185">Reference proteome</keyword>
<sequence>MGRILRNIIGVLAGLVIGSMVNMGIIMIGPSLIPPPEGVDMTTMEGLKEGMSLLSPRHYIMPFLAHALGTFTGAFLAAMIAVTYRFQWAILIGFIFLAGGITNIYLIPVPVGFAMIDSGLAYIPFAYLGARLALRRTNSL</sequence>
<protein>
    <submittedName>
        <fullName evidence="2">Uncharacterized protein</fullName>
    </submittedName>
</protein>
<feature type="transmembrane region" description="Helical" evidence="1">
    <location>
        <begin position="12"/>
        <end position="33"/>
    </location>
</feature>
<reference evidence="2" key="1">
    <citation type="journal article" date="2014" name="Int. J. Syst. Evol. Microbiol.">
        <title>Complete genome sequence of Corynebacterium casei LMG S-19264T (=DSM 44701T), isolated from a smear-ripened cheese.</title>
        <authorList>
            <consortium name="US DOE Joint Genome Institute (JGI-PGF)"/>
            <person name="Walter F."/>
            <person name="Albersmeier A."/>
            <person name="Kalinowski J."/>
            <person name="Ruckert C."/>
        </authorList>
    </citation>
    <scope>NUCLEOTIDE SEQUENCE</scope>
    <source>
        <strain evidence="2">KCTC 12368</strain>
    </source>
</reference>
<dbReference type="EMBL" id="BMWX01000001">
    <property type="protein sequence ID" value="GGZ13794.1"/>
    <property type="molecule type" value="Genomic_DNA"/>
</dbReference>
<feature type="transmembrane region" description="Helical" evidence="1">
    <location>
        <begin position="88"/>
        <end position="107"/>
    </location>
</feature>
<evidence type="ECO:0000313" key="2">
    <source>
        <dbReference type="EMBL" id="GGZ13794.1"/>
    </source>
</evidence>
<keyword evidence="1" id="KW-0472">Membrane</keyword>
<dbReference type="RefSeq" id="WP_018474985.1">
    <property type="nucleotide sequence ID" value="NZ_BMWX01000001.1"/>
</dbReference>
<name>A0A918UJ82_9BACT</name>
<dbReference type="Proteomes" id="UP000619457">
    <property type="component" value="Unassembled WGS sequence"/>
</dbReference>
<gene>
    <name evidence="2" type="ORF">GCM10007049_02010</name>
</gene>
<organism evidence="2 3">
    <name type="scientific">Echinicola pacifica</name>
    <dbReference type="NCBI Taxonomy" id="346377"/>
    <lineage>
        <taxon>Bacteria</taxon>
        <taxon>Pseudomonadati</taxon>
        <taxon>Bacteroidota</taxon>
        <taxon>Cytophagia</taxon>
        <taxon>Cytophagales</taxon>
        <taxon>Cyclobacteriaceae</taxon>
        <taxon>Echinicola</taxon>
    </lineage>
</organism>
<proteinExistence type="predicted"/>
<dbReference type="AlphaFoldDB" id="A0A918UJ82"/>
<feature type="transmembrane region" description="Helical" evidence="1">
    <location>
        <begin position="59"/>
        <end position="81"/>
    </location>
</feature>
<feature type="transmembrane region" description="Helical" evidence="1">
    <location>
        <begin position="113"/>
        <end position="134"/>
    </location>
</feature>
<comment type="caution">
    <text evidence="2">The sequence shown here is derived from an EMBL/GenBank/DDBJ whole genome shotgun (WGS) entry which is preliminary data.</text>
</comment>
<evidence type="ECO:0000313" key="3">
    <source>
        <dbReference type="Proteomes" id="UP000619457"/>
    </source>
</evidence>
<keyword evidence="1" id="KW-0812">Transmembrane</keyword>